<sequence>MSDLPVTVTEAGAQPTPPQTLLATLIASVSAEVPGYTASLPASLITDLASTATGALALIDQAMVDAINSVTPYGANVPLLNQLGDIYGVRKGTGSNTSVYVHFSGLPGFVVPKGLVVSDGNYQYTVQANTVIPASGQTGAVYCLAISSGSWAVPAGSVTQVITSVPASQKLTCTNVDAGTPGLEAQSEAVYRALVMQSGMVTVQGVPDLLKALLAKVDGVISSRVSYRQVNTTQWAVIVGGGDPYEVAFAIYQAVPDISVLTGDVNDPSGNTPTAITSTIISYPDSYTIPFINPISQALGIIITWNATLIDFSDETISSAVIPVMVDYINDIAIGEPVSIYRIQKLFLTAVAGIVSEDIVSYIDVEVKVNDKIVKPDDHTGLISGDEYGYFATDSSQITVKQYEAS</sequence>
<gene>
    <name evidence="1" type="ORF">IFT41_22855</name>
</gene>
<name>A0ACC5PW20_ENTAG</name>
<dbReference type="Proteomes" id="UP000610459">
    <property type="component" value="Unassembled WGS sequence"/>
</dbReference>
<evidence type="ECO:0000313" key="1">
    <source>
        <dbReference type="EMBL" id="MBD8128942.1"/>
    </source>
</evidence>
<reference evidence="1 2" key="1">
    <citation type="journal article" date="2020" name="FEMS Microbiol. Ecol.">
        <title>Temporal dynamics of bacterial communities during seed development and maturation.</title>
        <authorList>
            <person name="Chesneau G."/>
            <person name="Torres-Cortes G."/>
            <person name="Briand M."/>
            <person name="Darrasse A."/>
            <person name="Preveaux A."/>
            <person name="Marais C."/>
            <person name="Jacques M.A."/>
            <person name="Shade A."/>
            <person name="Barret M."/>
        </authorList>
    </citation>
    <scope>NUCLEOTIDE SEQUENCE [LARGE SCALE GENOMIC DNA]</scope>
    <source>
        <strain evidence="1 2">CFBP13709</strain>
    </source>
</reference>
<accession>A0ACC5PW20</accession>
<organism evidence="1 2">
    <name type="scientific">Enterobacter agglomerans</name>
    <name type="common">Erwinia herbicola</name>
    <name type="synonym">Pantoea agglomerans</name>
    <dbReference type="NCBI Taxonomy" id="549"/>
    <lineage>
        <taxon>Bacteria</taxon>
        <taxon>Pseudomonadati</taxon>
        <taxon>Pseudomonadota</taxon>
        <taxon>Gammaproteobacteria</taxon>
        <taxon>Enterobacterales</taxon>
        <taxon>Erwiniaceae</taxon>
        <taxon>Pantoea</taxon>
        <taxon>Pantoea agglomerans group</taxon>
    </lineage>
</organism>
<evidence type="ECO:0000313" key="2">
    <source>
        <dbReference type="Proteomes" id="UP000610459"/>
    </source>
</evidence>
<comment type="caution">
    <text evidence="1">The sequence shown here is derived from an EMBL/GenBank/DDBJ whole genome shotgun (WGS) entry which is preliminary data.</text>
</comment>
<proteinExistence type="predicted"/>
<protein>
    <submittedName>
        <fullName evidence="1">Baseplate J/gp47 family protein</fullName>
    </submittedName>
</protein>
<keyword evidence="2" id="KW-1185">Reference proteome</keyword>
<dbReference type="EMBL" id="JACYNR010000026">
    <property type="protein sequence ID" value="MBD8128942.1"/>
    <property type="molecule type" value="Genomic_DNA"/>
</dbReference>